<reference evidence="3 4" key="1">
    <citation type="submission" date="2017-02" db="EMBL/GenBank/DDBJ databases">
        <title>Paraburkholderia sophoroidis sp. nov. and Paraburkholderia steynii sp. nov. rhizobial symbionts of the fynbos legume Hypocalyptus sophoroides.</title>
        <authorList>
            <person name="Steenkamp E.T."/>
            <person name="Beukes C.W."/>
            <person name="Van Zyl E."/>
            <person name="Avontuur J."/>
            <person name="Chan W.Y."/>
            <person name="Hassen A."/>
            <person name="Palmer M."/>
            <person name="Mthombeni L."/>
            <person name="Phalane F."/>
            <person name="Sereme K."/>
            <person name="Venter S.N."/>
        </authorList>
    </citation>
    <scope>NUCLEOTIDE SEQUENCE [LARGE SCALE GENOMIC DNA]</scope>
    <source>
        <strain evidence="3 4">HC1.1ba</strain>
    </source>
</reference>
<comment type="caution">
    <text evidence="3">The sequence shown here is derived from an EMBL/GenBank/DDBJ whole genome shotgun (WGS) entry which is preliminary data.</text>
</comment>
<name>A0A4R0WX00_9BURK</name>
<gene>
    <name evidence="3" type="ORF">BZM27_54635</name>
</gene>
<dbReference type="Gene3D" id="3.60.110.10">
    <property type="entry name" value="Carbon-nitrogen hydrolase"/>
    <property type="match status" value="1"/>
</dbReference>
<feature type="domain" description="CN hydrolase" evidence="2">
    <location>
        <begin position="6"/>
        <end position="104"/>
    </location>
</feature>
<comment type="similarity">
    <text evidence="1">Belongs to the carbon-nitrogen hydrolase superfamily. Nitrilase family.</text>
</comment>
<evidence type="ECO:0000313" key="4">
    <source>
        <dbReference type="Proteomes" id="UP000294200"/>
    </source>
</evidence>
<dbReference type="SUPFAM" id="SSF56317">
    <property type="entry name" value="Carbon-nitrogen hydrolase"/>
    <property type="match status" value="1"/>
</dbReference>
<accession>A0A4R0WX00</accession>
<dbReference type="AlphaFoldDB" id="A0A4R0WX00"/>
<feature type="non-terminal residue" evidence="3">
    <location>
        <position position="104"/>
    </location>
</feature>
<sequence>MTLPTVKVAAAHAASVYMNAPATSQKALSLIEEASRNGAELISFPESFIPGFPVWAALWAPIYNHEWFKRMAGNSIHVDGPEIAQVRAAAKRCSVFVSMGFSEA</sequence>
<dbReference type="EMBL" id="MWML01000986">
    <property type="protein sequence ID" value="TCG00672.1"/>
    <property type="molecule type" value="Genomic_DNA"/>
</dbReference>
<dbReference type="PANTHER" id="PTHR46044">
    <property type="entry name" value="NITRILASE"/>
    <property type="match status" value="1"/>
</dbReference>
<organism evidence="3 4">
    <name type="scientific">Paraburkholderia steynii</name>
    <dbReference type="NCBI Taxonomy" id="1245441"/>
    <lineage>
        <taxon>Bacteria</taxon>
        <taxon>Pseudomonadati</taxon>
        <taxon>Pseudomonadota</taxon>
        <taxon>Betaproteobacteria</taxon>
        <taxon>Burkholderiales</taxon>
        <taxon>Burkholderiaceae</taxon>
        <taxon>Paraburkholderia</taxon>
    </lineage>
</organism>
<dbReference type="Proteomes" id="UP000294200">
    <property type="component" value="Unassembled WGS sequence"/>
</dbReference>
<evidence type="ECO:0000313" key="3">
    <source>
        <dbReference type="EMBL" id="TCG00672.1"/>
    </source>
</evidence>
<keyword evidence="4" id="KW-1185">Reference proteome</keyword>
<protein>
    <submittedName>
        <fullName evidence="3">Aliphatic nitrilase</fullName>
    </submittedName>
</protein>
<evidence type="ECO:0000256" key="1">
    <source>
        <dbReference type="ARBA" id="ARBA00008129"/>
    </source>
</evidence>
<dbReference type="InterPro" id="IPR003010">
    <property type="entry name" value="C-N_Hydrolase"/>
</dbReference>
<dbReference type="GO" id="GO:0003824">
    <property type="term" value="F:catalytic activity"/>
    <property type="evidence" value="ECO:0007669"/>
    <property type="project" value="InterPro"/>
</dbReference>
<dbReference type="PROSITE" id="PS50263">
    <property type="entry name" value="CN_HYDROLASE"/>
    <property type="match status" value="1"/>
</dbReference>
<dbReference type="Pfam" id="PF00795">
    <property type="entry name" value="CN_hydrolase"/>
    <property type="match status" value="1"/>
</dbReference>
<dbReference type="InterPro" id="IPR044149">
    <property type="entry name" value="Nitrilases_CHs"/>
</dbReference>
<dbReference type="PANTHER" id="PTHR46044:SF2">
    <property type="entry name" value="CN HYDROLASE DOMAIN-CONTAINING PROTEIN"/>
    <property type="match status" value="1"/>
</dbReference>
<evidence type="ECO:0000259" key="2">
    <source>
        <dbReference type="PROSITE" id="PS50263"/>
    </source>
</evidence>
<dbReference type="InterPro" id="IPR036526">
    <property type="entry name" value="C-N_Hydrolase_sf"/>
</dbReference>
<proteinExistence type="inferred from homology"/>